<evidence type="ECO:0000313" key="5">
    <source>
        <dbReference type="Proteomes" id="UP001253595"/>
    </source>
</evidence>
<dbReference type="PANTHER" id="PTHR43420:SF44">
    <property type="entry name" value="ACETYLTRANSFERASE YPEA"/>
    <property type="match status" value="1"/>
</dbReference>
<organism evidence="4 5">
    <name type="scientific">Cellvibrio fibrivorans</name>
    <dbReference type="NCBI Taxonomy" id="126350"/>
    <lineage>
        <taxon>Bacteria</taxon>
        <taxon>Pseudomonadati</taxon>
        <taxon>Pseudomonadota</taxon>
        <taxon>Gammaproteobacteria</taxon>
        <taxon>Cellvibrionales</taxon>
        <taxon>Cellvibrionaceae</taxon>
        <taxon>Cellvibrio</taxon>
    </lineage>
</organism>
<dbReference type="RefSeq" id="WP_310075541.1">
    <property type="nucleotide sequence ID" value="NZ_JAVDVX010000008.1"/>
</dbReference>
<dbReference type="Pfam" id="PF00583">
    <property type="entry name" value="Acetyltransf_1"/>
    <property type="match status" value="1"/>
</dbReference>
<keyword evidence="5" id="KW-1185">Reference proteome</keyword>
<dbReference type="PROSITE" id="PS51186">
    <property type="entry name" value="GNAT"/>
    <property type="match status" value="1"/>
</dbReference>
<evidence type="ECO:0000313" key="4">
    <source>
        <dbReference type="EMBL" id="MDR7091823.1"/>
    </source>
</evidence>
<dbReference type="Proteomes" id="UP001253595">
    <property type="component" value="Unassembled WGS sequence"/>
</dbReference>
<accession>A0ABU1V3A2</accession>
<dbReference type="PANTHER" id="PTHR43420">
    <property type="entry name" value="ACETYLTRANSFERASE"/>
    <property type="match status" value="1"/>
</dbReference>
<gene>
    <name evidence="4" type="ORF">J2X05_003861</name>
</gene>
<comment type="caution">
    <text evidence="4">The sequence shown here is derived from an EMBL/GenBank/DDBJ whole genome shotgun (WGS) entry which is preliminary data.</text>
</comment>
<dbReference type="SUPFAM" id="SSF55729">
    <property type="entry name" value="Acyl-CoA N-acyltransferases (Nat)"/>
    <property type="match status" value="1"/>
</dbReference>
<protein>
    <submittedName>
        <fullName evidence="4">GNAT superfamily N-acetyltransferase</fullName>
    </submittedName>
</protein>
<keyword evidence="2" id="KW-0012">Acyltransferase</keyword>
<dbReference type="EMBL" id="JAVDVX010000008">
    <property type="protein sequence ID" value="MDR7091823.1"/>
    <property type="molecule type" value="Genomic_DNA"/>
</dbReference>
<sequence length="164" mass="18268">MGQRQINIVRVDYGNPQHGSDLVLLLDSYARDPMGGGEPLSQFVKDNLVAELSKRDFGLSLIAYVDNQPAGLLNAFEGFSTFACKPLFNVHDIVVLETFRGLQLSQLLLQELEKIARDKGCCKITLEVLEGNVIAQQAYQKSGFAGYELDPQMGKAMFWQKKLL</sequence>
<dbReference type="InterPro" id="IPR050680">
    <property type="entry name" value="YpeA/RimI_acetyltransf"/>
</dbReference>
<keyword evidence="1" id="KW-0808">Transferase</keyword>
<evidence type="ECO:0000259" key="3">
    <source>
        <dbReference type="PROSITE" id="PS51186"/>
    </source>
</evidence>
<evidence type="ECO:0000256" key="1">
    <source>
        <dbReference type="ARBA" id="ARBA00022679"/>
    </source>
</evidence>
<evidence type="ECO:0000256" key="2">
    <source>
        <dbReference type="ARBA" id="ARBA00023315"/>
    </source>
</evidence>
<dbReference type="InterPro" id="IPR000182">
    <property type="entry name" value="GNAT_dom"/>
</dbReference>
<reference evidence="4 5" key="1">
    <citation type="submission" date="2023-07" db="EMBL/GenBank/DDBJ databases">
        <title>Sorghum-associated microbial communities from plants grown in Nebraska, USA.</title>
        <authorList>
            <person name="Schachtman D."/>
        </authorList>
    </citation>
    <scope>NUCLEOTIDE SEQUENCE [LARGE SCALE GENOMIC DNA]</scope>
    <source>
        <strain evidence="4 5">BE190</strain>
    </source>
</reference>
<dbReference type="InterPro" id="IPR016181">
    <property type="entry name" value="Acyl_CoA_acyltransferase"/>
</dbReference>
<dbReference type="Gene3D" id="3.40.630.30">
    <property type="match status" value="1"/>
</dbReference>
<feature type="domain" description="N-acetyltransferase" evidence="3">
    <location>
        <begin position="6"/>
        <end position="164"/>
    </location>
</feature>
<name>A0ABU1V3A2_9GAMM</name>
<proteinExistence type="predicted"/>